<name>X1C0F3_9ZZZZ</name>
<reference evidence="1" key="1">
    <citation type="journal article" date="2014" name="Front. Microbiol.">
        <title>High frequency of phylogenetically diverse reductive dehalogenase-homologous genes in deep subseafloor sedimentary metagenomes.</title>
        <authorList>
            <person name="Kawai M."/>
            <person name="Futagami T."/>
            <person name="Toyoda A."/>
            <person name="Takaki Y."/>
            <person name="Nishi S."/>
            <person name="Hori S."/>
            <person name="Arai W."/>
            <person name="Tsubouchi T."/>
            <person name="Morono Y."/>
            <person name="Uchiyama I."/>
            <person name="Ito T."/>
            <person name="Fujiyama A."/>
            <person name="Inagaki F."/>
            <person name="Takami H."/>
        </authorList>
    </citation>
    <scope>NUCLEOTIDE SEQUENCE</scope>
    <source>
        <strain evidence="1">Expedition CK06-06</strain>
    </source>
</reference>
<comment type="caution">
    <text evidence="1">The sequence shown here is derived from an EMBL/GenBank/DDBJ whole genome shotgun (WGS) entry which is preliminary data.</text>
</comment>
<dbReference type="AlphaFoldDB" id="X1C0F3"/>
<protein>
    <submittedName>
        <fullName evidence="1">Uncharacterized protein</fullName>
    </submittedName>
</protein>
<evidence type="ECO:0000313" key="1">
    <source>
        <dbReference type="EMBL" id="GAG89938.1"/>
    </source>
</evidence>
<gene>
    <name evidence="1" type="ORF">S01H4_23145</name>
</gene>
<proteinExistence type="predicted"/>
<organism evidence="1">
    <name type="scientific">marine sediment metagenome</name>
    <dbReference type="NCBI Taxonomy" id="412755"/>
    <lineage>
        <taxon>unclassified sequences</taxon>
        <taxon>metagenomes</taxon>
        <taxon>ecological metagenomes</taxon>
    </lineage>
</organism>
<dbReference type="EMBL" id="BART01010704">
    <property type="protein sequence ID" value="GAG89938.1"/>
    <property type="molecule type" value="Genomic_DNA"/>
</dbReference>
<sequence>MNDFKNPIEALEKWSLEIDKKWLKAIVNKVLEVKRELTEQEVLKIYNIFIEENNLNGNKMKIILKTQKPLSPL</sequence>
<accession>X1C0F3</accession>